<evidence type="ECO:0000256" key="1">
    <source>
        <dbReference type="ARBA" id="ARBA00004651"/>
    </source>
</evidence>
<feature type="transmembrane region" description="Helical" evidence="7">
    <location>
        <begin position="380"/>
        <end position="402"/>
    </location>
</feature>
<keyword evidence="10" id="KW-1185">Reference proteome</keyword>
<gene>
    <name evidence="9" type="ORF">KDI_38840</name>
</gene>
<dbReference type="Gene3D" id="1.20.1250.20">
    <property type="entry name" value="MFS general substrate transporter like domains"/>
    <property type="match status" value="1"/>
</dbReference>
<proteinExistence type="predicted"/>
<comment type="caution">
    <text evidence="9">The sequence shown here is derived from an EMBL/GenBank/DDBJ whole genome shotgun (WGS) entry which is preliminary data.</text>
</comment>
<comment type="subcellular location">
    <subcellularLocation>
        <location evidence="1">Cell membrane</location>
        <topology evidence="1">Multi-pass membrane protein</topology>
    </subcellularLocation>
</comment>
<evidence type="ECO:0000256" key="6">
    <source>
        <dbReference type="ARBA" id="ARBA00023136"/>
    </source>
</evidence>
<dbReference type="AlphaFoldDB" id="A0A5A5TFH0"/>
<dbReference type="PROSITE" id="PS50850">
    <property type="entry name" value="MFS"/>
    <property type="match status" value="1"/>
</dbReference>
<evidence type="ECO:0000256" key="3">
    <source>
        <dbReference type="ARBA" id="ARBA00022475"/>
    </source>
</evidence>
<evidence type="ECO:0000256" key="5">
    <source>
        <dbReference type="ARBA" id="ARBA00022989"/>
    </source>
</evidence>
<feature type="transmembrane region" description="Helical" evidence="7">
    <location>
        <begin position="298"/>
        <end position="325"/>
    </location>
</feature>
<feature type="transmembrane region" description="Helical" evidence="7">
    <location>
        <begin position="225"/>
        <end position="248"/>
    </location>
</feature>
<keyword evidence="3" id="KW-1003">Cell membrane</keyword>
<evidence type="ECO:0000256" key="2">
    <source>
        <dbReference type="ARBA" id="ARBA00022448"/>
    </source>
</evidence>
<evidence type="ECO:0000313" key="10">
    <source>
        <dbReference type="Proteomes" id="UP000322530"/>
    </source>
</evidence>
<protein>
    <recommendedName>
        <fullName evidence="8">Major facilitator superfamily (MFS) profile domain-containing protein</fullName>
    </recommendedName>
</protein>
<dbReference type="Proteomes" id="UP000322530">
    <property type="component" value="Unassembled WGS sequence"/>
</dbReference>
<dbReference type="InterPro" id="IPR036259">
    <property type="entry name" value="MFS_trans_sf"/>
</dbReference>
<feature type="transmembrane region" description="Helical" evidence="7">
    <location>
        <begin position="77"/>
        <end position="99"/>
    </location>
</feature>
<keyword evidence="5 7" id="KW-1133">Transmembrane helix</keyword>
<feature type="transmembrane region" description="Helical" evidence="7">
    <location>
        <begin position="44"/>
        <end position="65"/>
    </location>
</feature>
<evidence type="ECO:0000256" key="7">
    <source>
        <dbReference type="SAM" id="Phobius"/>
    </source>
</evidence>
<dbReference type="CDD" id="cd06173">
    <property type="entry name" value="MFS_MefA_like"/>
    <property type="match status" value="1"/>
</dbReference>
<sequence length="430" mass="45334">MGFLKVLARPRIAILWVSQVLSAMGDYLYSLAVIWIAVKAVGSEASVVAAAQASSQLVFGLLGGVYADRWDRRKVMVLVDIVRAGAVALLALLATLGMLQFWELVAGAVVIGSLGSLFDPALQASLPALAGDARTLQATNGLMDITSRVARALGPSMAGLLILFLPLSQFFTLDAISFVISALAILSLGRHIVWKAQSSLQKQVGLRGIWYEISGAVRLVGQHKLLAWTLLLNGLMNLAWSAGFLIGVPLLADRVLKGNIGVYGLIVGAYGVGNVISNLILGSIALQRRGVMIFCGKIIVGLGFIIIACAHSPAIAIIGSALAALGGPMGDITMLNIMQIDLPLSSLGKVYSLRMMLANIGSSLGLFLAFPLFAHVSIMFGILLCAFTMIALGLVGFMRFGFQDPPSVSTPAEQGIVTLIHDPIDAQSKK</sequence>
<dbReference type="InterPro" id="IPR020846">
    <property type="entry name" value="MFS_dom"/>
</dbReference>
<keyword evidence="2" id="KW-0813">Transport</keyword>
<accession>A0A5A5TFH0</accession>
<feature type="transmembrane region" description="Helical" evidence="7">
    <location>
        <begin position="260"/>
        <end position="286"/>
    </location>
</feature>
<evidence type="ECO:0000313" key="9">
    <source>
        <dbReference type="EMBL" id="GCF10320.1"/>
    </source>
</evidence>
<reference evidence="9 10" key="1">
    <citation type="submission" date="2019-01" db="EMBL/GenBank/DDBJ databases">
        <title>Draft genome sequence of Dictyobacter sp. Uno17.</title>
        <authorList>
            <person name="Wang C.M."/>
            <person name="Zheng Y."/>
            <person name="Sakai Y."/>
            <person name="Abe K."/>
            <person name="Yokota A."/>
            <person name="Yabe S."/>
        </authorList>
    </citation>
    <scope>NUCLEOTIDE SEQUENCE [LARGE SCALE GENOMIC DNA]</scope>
    <source>
        <strain evidence="9 10">Uno17</strain>
    </source>
</reference>
<dbReference type="PANTHER" id="PTHR23513:SF11">
    <property type="entry name" value="STAPHYLOFERRIN A TRANSPORTER"/>
    <property type="match status" value="1"/>
</dbReference>
<evidence type="ECO:0000259" key="8">
    <source>
        <dbReference type="PROSITE" id="PS50850"/>
    </source>
</evidence>
<organism evidence="9 10">
    <name type="scientific">Dictyobacter arantiisoli</name>
    <dbReference type="NCBI Taxonomy" id="2014874"/>
    <lineage>
        <taxon>Bacteria</taxon>
        <taxon>Bacillati</taxon>
        <taxon>Chloroflexota</taxon>
        <taxon>Ktedonobacteria</taxon>
        <taxon>Ktedonobacterales</taxon>
        <taxon>Dictyobacteraceae</taxon>
        <taxon>Dictyobacter</taxon>
    </lineage>
</organism>
<evidence type="ECO:0000256" key="4">
    <source>
        <dbReference type="ARBA" id="ARBA00022692"/>
    </source>
</evidence>
<feature type="transmembrane region" description="Helical" evidence="7">
    <location>
        <begin position="175"/>
        <end position="193"/>
    </location>
</feature>
<dbReference type="EMBL" id="BIXY01000067">
    <property type="protein sequence ID" value="GCF10320.1"/>
    <property type="molecule type" value="Genomic_DNA"/>
</dbReference>
<keyword evidence="6 7" id="KW-0472">Membrane</keyword>
<dbReference type="InterPro" id="IPR010290">
    <property type="entry name" value="TM_effector"/>
</dbReference>
<dbReference type="OrthoDB" id="9775268at2"/>
<name>A0A5A5TFH0_9CHLR</name>
<dbReference type="GO" id="GO:0022857">
    <property type="term" value="F:transmembrane transporter activity"/>
    <property type="evidence" value="ECO:0007669"/>
    <property type="project" value="InterPro"/>
</dbReference>
<feature type="domain" description="Major facilitator superfamily (MFS) profile" evidence="8">
    <location>
        <begin position="1"/>
        <end position="193"/>
    </location>
</feature>
<dbReference type="SUPFAM" id="SSF103473">
    <property type="entry name" value="MFS general substrate transporter"/>
    <property type="match status" value="1"/>
</dbReference>
<feature type="transmembrane region" description="Helical" evidence="7">
    <location>
        <begin position="351"/>
        <end position="373"/>
    </location>
</feature>
<dbReference type="Pfam" id="PF05977">
    <property type="entry name" value="MFS_3"/>
    <property type="match status" value="1"/>
</dbReference>
<feature type="transmembrane region" description="Helical" evidence="7">
    <location>
        <begin position="12"/>
        <end position="38"/>
    </location>
</feature>
<dbReference type="RefSeq" id="WP_149403210.1">
    <property type="nucleotide sequence ID" value="NZ_BIXY01000067.1"/>
</dbReference>
<feature type="transmembrane region" description="Helical" evidence="7">
    <location>
        <begin position="149"/>
        <end position="169"/>
    </location>
</feature>
<feature type="transmembrane region" description="Helical" evidence="7">
    <location>
        <begin position="105"/>
        <end position="129"/>
    </location>
</feature>
<dbReference type="PANTHER" id="PTHR23513">
    <property type="entry name" value="INTEGRAL MEMBRANE EFFLUX PROTEIN-RELATED"/>
    <property type="match status" value="1"/>
</dbReference>
<keyword evidence="4 7" id="KW-0812">Transmembrane</keyword>
<dbReference type="GO" id="GO:0005886">
    <property type="term" value="C:plasma membrane"/>
    <property type="evidence" value="ECO:0007669"/>
    <property type="project" value="UniProtKB-SubCell"/>
</dbReference>